<feature type="transmembrane region" description="Helical" evidence="1">
    <location>
        <begin position="20"/>
        <end position="38"/>
    </location>
</feature>
<dbReference type="EMBL" id="CAMGYJ010000004">
    <property type="protein sequence ID" value="CAI0399802.1"/>
    <property type="molecule type" value="Genomic_DNA"/>
</dbReference>
<comment type="caution">
    <text evidence="2">The sequence shown here is derived from an EMBL/GenBank/DDBJ whole genome shotgun (WGS) entry which is preliminary data.</text>
</comment>
<gene>
    <name evidence="2" type="ORF">LITE_LOCUS10480</name>
</gene>
<dbReference type="Proteomes" id="UP001154282">
    <property type="component" value="Unassembled WGS sequence"/>
</dbReference>
<proteinExistence type="predicted"/>
<protein>
    <submittedName>
        <fullName evidence="2">Uncharacterized protein</fullName>
    </submittedName>
</protein>
<keyword evidence="1" id="KW-1133">Transmembrane helix</keyword>
<accession>A0AAV0ISP7</accession>
<keyword evidence="3" id="KW-1185">Reference proteome</keyword>
<organism evidence="2 3">
    <name type="scientific">Linum tenue</name>
    <dbReference type="NCBI Taxonomy" id="586396"/>
    <lineage>
        <taxon>Eukaryota</taxon>
        <taxon>Viridiplantae</taxon>
        <taxon>Streptophyta</taxon>
        <taxon>Embryophyta</taxon>
        <taxon>Tracheophyta</taxon>
        <taxon>Spermatophyta</taxon>
        <taxon>Magnoliopsida</taxon>
        <taxon>eudicotyledons</taxon>
        <taxon>Gunneridae</taxon>
        <taxon>Pentapetalae</taxon>
        <taxon>rosids</taxon>
        <taxon>fabids</taxon>
        <taxon>Malpighiales</taxon>
        <taxon>Linaceae</taxon>
        <taxon>Linum</taxon>
    </lineage>
</organism>
<keyword evidence="1" id="KW-0812">Transmembrane</keyword>
<evidence type="ECO:0000256" key="1">
    <source>
        <dbReference type="SAM" id="Phobius"/>
    </source>
</evidence>
<evidence type="ECO:0000313" key="2">
    <source>
        <dbReference type="EMBL" id="CAI0399802.1"/>
    </source>
</evidence>
<reference evidence="2" key="1">
    <citation type="submission" date="2022-08" db="EMBL/GenBank/DDBJ databases">
        <authorList>
            <person name="Gutierrez-Valencia J."/>
        </authorList>
    </citation>
    <scope>NUCLEOTIDE SEQUENCE</scope>
</reference>
<sequence length="49" mass="5535">MAFPKAMKRQLEMLQMENLSLVYGGNLNGILYIFLLSIRRVRTSSSGGE</sequence>
<dbReference type="AlphaFoldDB" id="A0AAV0ISP7"/>
<name>A0AAV0ISP7_9ROSI</name>
<keyword evidence="1" id="KW-0472">Membrane</keyword>
<evidence type="ECO:0000313" key="3">
    <source>
        <dbReference type="Proteomes" id="UP001154282"/>
    </source>
</evidence>